<dbReference type="RefSeq" id="XP_043005075.1">
    <property type="nucleotide sequence ID" value="XM_043157707.1"/>
</dbReference>
<protein>
    <recommendedName>
        <fullName evidence="3">SET domain-containing protein</fullName>
    </recommendedName>
</protein>
<organism evidence="4 5">
    <name type="scientific">Marasmius oreades</name>
    <name type="common">fairy-ring Marasmius</name>
    <dbReference type="NCBI Taxonomy" id="181124"/>
    <lineage>
        <taxon>Eukaryota</taxon>
        <taxon>Fungi</taxon>
        <taxon>Dikarya</taxon>
        <taxon>Basidiomycota</taxon>
        <taxon>Agaricomycotina</taxon>
        <taxon>Agaricomycetes</taxon>
        <taxon>Agaricomycetidae</taxon>
        <taxon>Agaricales</taxon>
        <taxon>Marasmiineae</taxon>
        <taxon>Marasmiaceae</taxon>
        <taxon>Marasmius</taxon>
    </lineage>
</organism>
<dbReference type="InterPro" id="IPR001214">
    <property type="entry name" value="SET_dom"/>
</dbReference>
<dbReference type="InterPro" id="IPR011990">
    <property type="entry name" value="TPR-like_helical_dom_sf"/>
</dbReference>
<dbReference type="AlphaFoldDB" id="A0A9P7RRW0"/>
<evidence type="ECO:0000256" key="1">
    <source>
        <dbReference type="SAM" id="MobiDB-lite"/>
    </source>
</evidence>
<evidence type="ECO:0000256" key="2">
    <source>
        <dbReference type="SAM" id="Phobius"/>
    </source>
</evidence>
<dbReference type="Proteomes" id="UP001049176">
    <property type="component" value="Chromosome 8"/>
</dbReference>
<dbReference type="OrthoDB" id="265717at2759"/>
<dbReference type="KEGG" id="more:E1B28_012578"/>
<evidence type="ECO:0000313" key="4">
    <source>
        <dbReference type="EMBL" id="KAG7088604.1"/>
    </source>
</evidence>
<dbReference type="Pfam" id="PF00856">
    <property type="entry name" value="SET"/>
    <property type="match status" value="1"/>
</dbReference>
<dbReference type="SMART" id="SM00317">
    <property type="entry name" value="SET"/>
    <property type="match status" value="1"/>
</dbReference>
<dbReference type="InterPro" id="IPR053185">
    <property type="entry name" value="SET_domain_protein"/>
</dbReference>
<dbReference type="EMBL" id="CM032188">
    <property type="protein sequence ID" value="KAG7088604.1"/>
    <property type="molecule type" value="Genomic_DNA"/>
</dbReference>
<accession>A0A9P7RRW0</accession>
<keyword evidence="5" id="KW-1185">Reference proteome</keyword>
<keyword evidence="2" id="KW-0472">Membrane</keyword>
<feature type="region of interest" description="Disordered" evidence="1">
    <location>
        <begin position="1"/>
        <end position="29"/>
    </location>
</feature>
<feature type="domain" description="SET" evidence="3">
    <location>
        <begin position="69"/>
        <end position="218"/>
    </location>
</feature>
<dbReference type="PANTHER" id="PTHR47332">
    <property type="entry name" value="SET DOMAIN-CONTAINING PROTEIN 5"/>
    <property type="match status" value="1"/>
</dbReference>
<dbReference type="Gene3D" id="2.170.270.10">
    <property type="entry name" value="SET domain"/>
    <property type="match status" value="1"/>
</dbReference>
<gene>
    <name evidence="4" type="ORF">E1B28_012578</name>
</gene>
<dbReference type="CDD" id="cd20071">
    <property type="entry name" value="SET_SMYD"/>
    <property type="match status" value="1"/>
</dbReference>
<sequence length="367" mass="40795">MSSSRKRKAPGTVANKAGPSHIPHRTKPQTTSWTRTVFIAIILVTITGTLYYYPISNDDKETPVEERDASIFSVQDIPGKGKGVIAARDIQQGELIIYEKPLFIVPPKISVSPSSLIHSNLQRVDPRDRPAFFNLSYVNLPPEVDPEEDEAEVALAIFQTNAVAAGGGVGIFPRMARLNHGCSSAFNVVYTWREREGALVVHALKGVKKGQELLTTYSTMRQPRAIRRAYLREHYGFECQCQVCSLSDAESKASDARLVAISDLYSRFGTWSEGSINGKQAIDIVKQIWTLGEEEGYFSERGQLAADAAWVAAAHWDAGATREWAEVGLEWYSYELGSDSEPAESMRALMGDPERHHAWGSRERMYV</sequence>
<dbReference type="PROSITE" id="PS50280">
    <property type="entry name" value="SET"/>
    <property type="match status" value="1"/>
</dbReference>
<dbReference type="SUPFAM" id="SSF82199">
    <property type="entry name" value="SET domain"/>
    <property type="match status" value="1"/>
</dbReference>
<keyword evidence="2" id="KW-0812">Transmembrane</keyword>
<dbReference type="PANTHER" id="PTHR47332:SF4">
    <property type="entry name" value="SET DOMAIN-CONTAINING PROTEIN 5"/>
    <property type="match status" value="1"/>
</dbReference>
<evidence type="ECO:0000313" key="5">
    <source>
        <dbReference type="Proteomes" id="UP001049176"/>
    </source>
</evidence>
<proteinExistence type="predicted"/>
<dbReference type="Gene3D" id="1.25.40.10">
    <property type="entry name" value="Tetratricopeptide repeat domain"/>
    <property type="match status" value="1"/>
</dbReference>
<evidence type="ECO:0000259" key="3">
    <source>
        <dbReference type="PROSITE" id="PS50280"/>
    </source>
</evidence>
<name>A0A9P7RRW0_9AGAR</name>
<dbReference type="GeneID" id="66081653"/>
<dbReference type="InterPro" id="IPR046341">
    <property type="entry name" value="SET_dom_sf"/>
</dbReference>
<feature type="transmembrane region" description="Helical" evidence="2">
    <location>
        <begin position="33"/>
        <end position="53"/>
    </location>
</feature>
<reference evidence="4" key="1">
    <citation type="journal article" date="2021" name="Genome Biol. Evol.">
        <title>The assembled and annotated genome of the fairy-ring fungus Marasmius oreades.</title>
        <authorList>
            <person name="Hiltunen M."/>
            <person name="Ament-Velasquez S.L."/>
            <person name="Johannesson H."/>
        </authorList>
    </citation>
    <scope>NUCLEOTIDE SEQUENCE</scope>
    <source>
        <strain evidence="4">03SP1</strain>
    </source>
</reference>
<keyword evidence="2" id="KW-1133">Transmembrane helix</keyword>
<comment type="caution">
    <text evidence="4">The sequence shown here is derived from an EMBL/GenBank/DDBJ whole genome shotgun (WGS) entry which is preliminary data.</text>
</comment>